<organism evidence="1 2">
    <name type="scientific">Trichonephila clavata</name>
    <name type="common">Joro spider</name>
    <name type="synonym">Nephila clavata</name>
    <dbReference type="NCBI Taxonomy" id="2740835"/>
    <lineage>
        <taxon>Eukaryota</taxon>
        <taxon>Metazoa</taxon>
        <taxon>Ecdysozoa</taxon>
        <taxon>Arthropoda</taxon>
        <taxon>Chelicerata</taxon>
        <taxon>Arachnida</taxon>
        <taxon>Araneae</taxon>
        <taxon>Araneomorphae</taxon>
        <taxon>Entelegynae</taxon>
        <taxon>Araneoidea</taxon>
        <taxon>Nephilidae</taxon>
        <taxon>Trichonephila</taxon>
    </lineage>
</organism>
<protein>
    <submittedName>
        <fullName evidence="1">Uncharacterized protein</fullName>
    </submittedName>
</protein>
<sequence>MDDTYFDILRKCYVAKDLSRGIYLADYLKIIQKNSPFVEKYLFENSRELFLLEFIRLCLKKSTQKCKIVSNILNRLKNVFHEHQDSIFFVLKEEFSKILVPLCKDSNIILEFFFAFNFHFEDILREKNRTTMDFFLQIALASKQNFCQRHPSGESFVDIVLCTVYLSRLKSLFVFQMHLVGLNATMTQLQNRIGFDVHIQQRTLETVGFRNVVKRTILSTDTAYEDLFILPMALDFQNRQVDMAFDS</sequence>
<proteinExistence type="predicted"/>
<evidence type="ECO:0000313" key="1">
    <source>
        <dbReference type="EMBL" id="GFR20342.1"/>
    </source>
</evidence>
<gene>
    <name evidence="1" type="ORF">TNCT_291121</name>
</gene>
<keyword evidence="2" id="KW-1185">Reference proteome</keyword>
<dbReference type="Proteomes" id="UP000887116">
    <property type="component" value="Unassembled WGS sequence"/>
</dbReference>
<comment type="caution">
    <text evidence="1">The sequence shown here is derived from an EMBL/GenBank/DDBJ whole genome shotgun (WGS) entry which is preliminary data.</text>
</comment>
<dbReference type="AlphaFoldDB" id="A0A8X6HB58"/>
<dbReference type="EMBL" id="BMAO01008039">
    <property type="protein sequence ID" value="GFR20342.1"/>
    <property type="molecule type" value="Genomic_DNA"/>
</dbReference>
<name>A0A8X6HB58_TRICU</name>
<reference evidence="1" key="1">
    <citation type="submission" date="2020-07" db="EMBL/GenBank/DDBJ databases">
        <title>Multicomponent nature underlies the extraordinary mechanical properties of spider dragline silk.</title>
        <authorList>
            <person name="Kono N."/>
            <person name="Nakamura H."/>
            <person name="Mori M."/>
            <person name="Yoshida Y."/>
            <person name="Ohtoshi R."/>
            <person name="Malay A.D."/>
            <person name="Moran D.A.P."/>
            <person name="Tomita M."/>
            <person name="Numata K."/>
            <person name="Arakawa K."/>
        </authorList>
    </citation>
    <scope>NUCLEOTIDE SEQUENCE</scope>
</reference>
<evidence type="ECO:0000313" key="2">
    <source>
        <dbReference type="Proteomes" id="UP000887116"/>
    </source>
</evidence>
<accession>A0A8X6HB58</accession>